<dbReference type="AlphaFoldDB" id="A0A7W0HJS0"/>
<comment type="caution">
    <text evidence="2">The sequence shown here is derived from an EMBL/GenBank/DDBJ whole genome shotgun (WGS) entry which is preliminary data.</text>
</comment>
<name>A0A7W0HJS0_9BACT</name>
<accession>A0A7W0HJS0</accession>
<dbReference type="RefSeq" id="WP_181550168.1">
    <property type="nucleotide sequence ID" value="NZ_JACDUS010000002.1"/>
</dbReference>
<feature type="region of interest" description="Disordered" evidence="1">
    <location>
        <begin position="1"/>
        <end position="45"/>
    </location>
</feature>
<evidence type="ECO:0000256" key="1">
    <source>
        <dbReference type="SAM" id="MobiDB-lite"/>
    </source>
</evidence>
<proteinExistence type="predicted"/>
<gene>
    <name evidence="2" type="ORF">HNR65_000808</name>
</gene>
<sequence>MAEEEKDRVKEEKERQQEILDKLDKDTTDAETLDPEKAKKSESDK</sequence>
<evidence type="ECO:0000313" key="2">
    <source>
        <dbReference type="EMBL" id="MBA2880490.1"/>
    </source>
</evidence>
<reference evidence="2 3" key="1">
    <citation type="submission" date="2020-07" db="EMBL/GenBank/DDBJ databases">
        <title>Genomic Encyclopedia of Type Strains, Phase IV (KMG-IV): sequencing the most valuable type-strain genomes for metagenomic binning, comparative biology and taxonomic classification.</title>
        <authorList>
            <person name="Goeker M."/>
        </authorList>
    </citation>
    <scope>NUCLEOTIDE SEQUENCE [LARGE SCALE GENOMIC DNA]</scope>
    <source>
        <strain evidence="2 3">DSM 17721</strain>
    </source>
</reference>
<organism evidence="2 3">
    <name type="scientific">Desulfosalsimonas propionicica</name>
    <dbReference type="NCBI Taxonomy" id="332175"/>
    <lineage>
        <taxon>Bacteria</taxon>
        <taxon>Pseudomonadati</taxon>
        <taxon>Thermodesulfobacteriota</taxon>
        <taxon>Desulfobacteria</taxon>
        <taxon>Desulfobacterales</taxon>
        <taxon>Desulfosalsimonadaceae</taxon>
        <taxon>Desulfosalsimonas</taxon>
    </lineage>
</organism>
<evidence type="ECO:0000313" key="3">
    <source>
        <dbReference type="Proteomes" id="UP000525298"/>
    </source>
</evidence>
<dbReference type="EMBL" id="JACDUS010000002">
    <property type="protein sequence ID" value="MBA2880490.1"/>
    <property type="molecule type" value="Genomic_DNA"/>
</dbReference>
<keyword evidence="3" id="KW-1185">Reference proteome</keyword>
<protein>
    <submittedName>
        <fullName evidence="2">Uncharacterized protein</fullName>
    </submittedName>
</protein>
<dbReference type="Proteomes" id="UP000525298">
    <property type="component" value="Unassembled WGS sequence"/>
</dbReference>